<dbReference type="AlphaFoldDB" id="A0A8B9MIQ3"/>
<evidence type="ECO:0000313" key="2">
    <source>
        <dbReference type="Proteomes" id="UP000694541"/>
    </source>
</evidence>
<organism evidence="1 2">
    <name type="scientific">Accipiter nisus</name>
    <name type="common">Eurasian sparrowhawk</name>
    <dbReference type="NCBI Taxonomy" id="211598"/>
    <lineage>
        <taxon>Eukaryota</taxon>
        <taxon>Metazoa</taxon>
        <taxon>Chordata</taxon>
        <taxon>Craniata</taxon>
        <taxon>Vertebrata</taxon>
        <taxon>Euteleostomi</taxon>
        <taxon>Archelosauria</taxon>
        <taxon>Archosauria</taxon>
        <taxon>Dinosauria</taxon>
        <taxon>Saurischia</taxon>
        <taxon>Theropoda</taxon>
        <taxon>Coelurosauria</taxon>
        <taxon>Aves</taxon>
        <taxon>Neognathae</taxon>
        <taxon>Neoaves</taxon>
        <taxon>Telluraves</taxon>
        <taxon>Accipitrimorphae</taxon>
        <taxon>Accipitriformes</taxon>
        <taxon>Accipitridae</taxon>
        <taxon>Accipitrinae</taxon>
        <taxon>Accipiter</taxon>
    </lineage>
</organism>
<dbReference type="Ensembl" id="ENSANIT00000009715.1">
    <property type="protein sequence ID" value="ENSANIP00000009393.1"/>
    <property type="gene ID" value="ENSANIG00000006335.1"/>
</dbReference>
<reference evidence="1" key="2">
    <citation type="submission" date="2025-09" db="UniProtKB">
        <authorList>
            <consortium name="Ensembl"/>
        </authorList>
    </citation>
    <scope>IDENTIFICATION</scope>
</reference>
<evidence type="ECO:0000313" key="1">
    <source>
        <dbReference type="Ensembl" id="ENSANIP00000009393.1"/>
    </source>
</evidence>
<reference evidence="1" key="1">
    <citation type="submission" date="2025-08" db="UniProtKB">
        <authorList>
            <consortium name="Ensembl"/>
        </authorList>
    </citation>
    <scope>IDENTIFICATION</scope>
</reference>
<sequence length="87" mass="10135">DPGLPFLILQILLSQKMAKTETHDTYPRIRILKLRYSYKVLLLIWKYCLSLYALVKTLSFLPVVPSYSKLPCVLSTRSMLKPKEFVC</sequence>
<dbReference type="Proteomes" id="UP000694541">
    <property type="component" value="Unplaced"/>
</dbReference>
<accession>A0A8B9MIQ3</accession>
<name>A0A8B9MIQ3_9AVES</name>
<proteinExistence type="predicted"/>
<protein>
    <submittedName>
        <fullName evidence="1">Uncharacterized protein</fullName>
    </submittedName>
</protein>
<keyword evidence="2" id="KW-1185">Reference proteome</keyword>